<protein>
    <recommendedName>
        <fullName evidence="5">Fis family transcriptional regulator</fullName>
    </recommendedName>
</protein>
<name>E3CZH9_9BACT</name>
<dbReference type="Gene3D" id="3.40.50.11590">
    <property type="match status" value="1"/>
</dbReference>
<dbReference type="InterPro" id="IPR025251">
    <property type="entry name" value="DUF4213"/>
</dbReference>
<evidence type="ECO:0000313" key="4">
    <source>
        <dbReference type="Proteomes" id="UP000005096"/>
    </source>
</evidence>
<sequence>MTPDFTPGAILRETAGHLRERLGETLYEGLTLERAVFGLFFTGVKLSDGAGGISFTPVKAIPEAVCCPSSARAMPLSGRLRGTPVARIVEESHGGTPLKKALGIAVLNALSTSLEAREGFRGYRVVPGPDALDSVELVDGENVVIVGALAPFMKRLKGERKPFTVLEMDPRTLKADEMPFYAPAEEAPRRIPGADLVVVTGTTLVNDTLEGLLSLVRPGARVVLVGPTASQYPEAFFRRGVSLLGGIRVTGADDLLDLLAEAGSGYHFFGKCADRVTLTREREGEKK</sequence>
<feature type="domain" description="Putative heavy-metal chelation" evidence="1">
    <location>
        <begin position="130"/>
        <end position="276"/>
    </location>
</feature>
<proteinExistence type="predicted"/>
<dbReference type="RefSeq" id="WP_006300021.1">
    <property type="nucleotide sequence ID" value="NZ_CM001022.1"/>
</dbReference>
<dbReference type="InterPro" id="IPR007161">
    <property type="entry name" value="DUF364"/>
</dbReference>
<reference evidence="3 4" key="1">
    <citation type="journal article" date="2010" name="Stand. Genomic Sci.">
        <title>Non-contiguous finished genome sequence of Aminomonas paucivorans type strain (GLU-3).</title>
        <authorList>
            <person name="Pitluck S."/>
            <person name="Yasawong M."/>
            <person name="Held B."/>
            <person name="Lapidus A."/>
            <person name="Nolan M."/>
            <person name="Copeland A."/>
            <person name="Lucas S."/>
            <person name="Del Rio T.G."/>
            <person name="Tice H."/>
            <person name="Cheng J.F."/>
            <person name="Chertkov O."/>
            <person name="Goodwin L."/>
            <person name="Tapia R."/>
            <person name="Han C."/>
            <person name="Liolios K."/>
            <person name="Ivanova N."/>
            <person name="Mavromatis K."/>
            <person name="Ovchinnikova G."/>
            <person name="Pati A."/>
            <person name="Chen A."/>
            <person name="Palaniappan K."/>
            <person name="Land M."/>
            <person name="Hauser L."/>
            <person name="Chang Y.J."/>
            <person name="Jeffries C.D."/>
            <person name="Pukall R."/>
            <person name="Spring S."/>
            <person name="Rohde M."/>
            <person name="Sikorski J."/>
            <person name="Goker M."/>
            <person name="Woyke T."/>
            <person name="Bristow J."/>
            <person name="Eisen J.A."/>
            <person name="Markowitz V."/>
            <person name="Hugenholtz P."/>
            <person name="Kyrpides N.C."/>
            <person name="Klenk H.P."/>
        </authorList>
    </citation>
    <scope>NUCLEOTIDE SEQUENCE [LARGE SCALE GENOMIC DNA]</scope>
    <source>
        <strain evidence="3 4">DSM 12260</strain>
    </source>
</reference>
<dbReference type="EMBL" id="CM001022">
    <property type="protein sequence ID" value="EFQ22871.1"/>
    <property type="molecule type" value="Genomic_DNA"/>
</dbReference>
<dbReference type="AlphaFoldDB" id="E3CZH9"/>
<dbReference type="eggNOG" id="COG2014">
    <property type="taxonomic scope" value="Bacteria"/>
</dbReference>
<feature type="domain" description="DUF4213" evidence="2">
    <location>
        <begin position="20"/>
        <end position="111"/>
    </location>
</feature>
<accession>E3CZH9</accession>
<dbReference type="STRING" id="584708.Apau_0437"/>
<evidence type="ECO:0000259" key="2">
    <source>
        <dbReference type="Pfam" id="PF13938"/>
    </source>
</evidence>
<dbReference type="Proteomes" id="UP000005096">
    <property type="component" value="Chromosome"/>
</dbReference>
<dbReference type="SUPFAM" id="SSF159713">
    <property type="entry name" value="Dhaf3308-like"/>
    <property type="match status" value="1"/>
</dbReference>
<dbReference type="HOGENOM" id="CLU_076326_1_0_0"/>
<gene>
    <name evidence="3" type="ORF">Apau_0437</name>
</gene>
<organism evidence="3 4">
    <name type="scientific">Aminomonas paucivorans DSM 12260</name>
    <dbReference type="NCBI Taxonomy" id="584708"/>
    <lineage>
        <taxon>Bacteria</taxon>
        <taxon>Thermotogati</taxon>
        <taxon>Synergistota</taxon>
        <taxon>Synergistia</taxon>
        <taxon>Synergistales</taxon>
        <taxon>Synergistaceae</taxon>
        <taxon>Aminomonas</taxon>
    </lineage>
</organism>
<evidence type="ECO:0008006" key="5">
    <source>
        <dbReference type="Google" id="ProtNLM"/>
    </source>
</evidence>
<dbReference type="Pfam" id="PF04016">
    <property type="entry name" value="DUF364"/>
    <property type="match status" value="1"/>
</dbReference>
<evidence type="ECO:0000259" key="1">
    <source>
        <dbReference type="Pfam" id="PF04016"/>
    </source>
</evidence>
<keyword evidence="4" id="KW-1185">Reference proteome</keyword>
<dbReference type="PaxDb" id="584708-Apau_0437"/>
<dbReference type="OrthoDB" id="6226at2"/>
<evidence type="ECO:0000313" key="3">
    <source>
        <dbReference type="EMBL" id="EFQ22871.1"/>
    </source>
</evidence>
<dbReference type="Pfam" id="PF13938">
    <property type="entry name" value="DUF4213"/>
    <property type="match status" value="1"/>
</dbReference>